<dbReference type="NCBIfam" id="NF008865">
    <property type="entry name" value="PRK11898.1"/>
    <property type="match status" value="1"/>
</dbReference>
<dbReference type="SUPFAM" id="SSF55021">
    <property type="entry name" value="ACT-like"/>
    <property type="match status" value="1"/>
</dbReference>
<dbReference type="PROSITE" id="PS51171">
    <property type="entry name" value="PREPHENATE_DEHYDR_3"/>
    <property type="match status" value="1"/>
</dbReference>
<evidence type="ECO:0000256" key="13">
    <source>
        <dbReference type="ARBA" id="ARBA00023235"/>
    </source>
</evidence>
<dbReference type="GO" id="GO:0004664">
    <property type="term" value="F:prephenate dehydratase activity"/>
    <property type="evidence" value="ECO:0007669"/>
    <property type="project" value="UniProtKB-EC"/>
</dbReference>
<evidence type="ECO:0000256" key="12">
    <source>
        <dbReference type="ARBA" id="ARBA00023222"/>
    </source>
</evidence>
<dbReference type="Pfam" id="PF00800">
    <property type="entry name" value="PDT"/>
    <property type="match status" value="1"/>
</dbReference>
<evidence type="ECO:0000256" key="7">
    <source>
        <dbReference type="ARBA" id="ARBA00013147"/>
    </source>
</evidence>
<evidence type="ECO:0000256" key="4">
    <source>
        <dbReference type="ARBA" id="ARBA00004741"/>
    </source>
</evidence>
<dbReference type="Gene3D" id="1.20.59.10">
    <property type="entry name" value="Chorismate mutase"/>
    <property type="match status" value="1"/>
</dbReference>
<evidence type="ECO:0000256" key="19">
    <source>
        <dbReference type="PIRSR" id="PIRSR001500-2"/>
    </source>
</evidence>
<dbReference type="GO" id="GO:0046417">
    <property type="term" value="P:chorismate metabolic process"/>
    <property type="evidence" value="ECO:0007669"/>
    <property type="project" value="InterPro"/>
</dbReference>
<dbReference type="EC" id="5.4.99.5" evidence="6"/>
<dbReference type="Pfam" id="PF01817">
    <property type="entry name" value="CM_2"/>
    <property type="match status" value="1"/>
</dbReference>
<keyword evidence="11" id="KW-0057">Aromatic amino acid biosynthesis</keyword>
<evidence type="ECO:0000259" key="22">
    <source>
        <dbReference type="PROSITE" id="PS51171"/>
    </source>
</evidence>
<dbReference type="InterPro" id="IPR036263">
    <property type="entry name" value="Chorismate_II_sf"/>
</dbReference>
<dbReference type="InterPro" id="IPR002701">
    <property type="entry name" value="CM_II_prokaryot"/>
</dbReference>
<dbReference type="InterPro" id="IPR008242">
    <property type="entry name" value="Chor_mutase/pphenate_deHydtase"/>
</dbReference>
<dbReference type="CDD" id="cd13630">
    <property type="entry name" value="PBP2_PDT_1"/>
    <property type="match status" value="1"/>
</dbReference>
<feature type="domain" description="ACT" evidence="23">
    <location>
        <begin position="280"/>
        <end position="357"/>
    </location>
</feature>
<evidence type="ECO:0000256" key="8">
    <source>
        <dbReference type="ARBA" id="ARBA00014401"/>
    </source>
</evidence>
<evidence type="ECO:0000256" key="15">
    <source>
        <dbReference type="ARBA" id="ARBA00023268"/>
    </source>
</evidence>
<evidence type="ECO:0000256" key="18">
    <source>
        <dbReference type="ARBA" id="ARBA00047848"/>
    </source>
</evidence>
<comment type="catalytic activity">
    <reaction evidence="1">
        <text>chorismate = prephenate</text>
        <dbReference type="Rhea" id="RHEA:13897"/>
        <dbReference type="ChEBI" id="CHEBI:29748"/>
        <dbReference type="ChEBI" id="CHEBI:29934"/>
        <dbReference type="EC" id="5.4.99.5"/>
    </reaction>
</comment>
<dbReference type="EMBL" id="AB360903">
    <property type="protein sequence ID" value="BAG13464.1"/>
    <property type="molecule type" value="Genomic_DNA"/>
</dbReference>
<dbReference type="Gene3D" id="3.30.70.260">
    <property type="match status" value="1"/>
</dbReference>
<evidence type="ECO:0000256" key="11">
    <source>
        <dbReference type="ARBA" id="ARBA00023141"/>
    </source>
</evidence>
<comment type="pathway">
    <text evidence="5">Metabolic intermediate biosynthesis; prephenate biosynthesis; prephenate from chorismate: step 1/1.</text>
</comment>
<sequence>MASKIQLQSARKRIDKVDKEIARLINRRAELALEVGKAKGRGYKEGEGAIYVPSREKEVLKNVISSKSILGEEALKNIYTEIISACRNLESPTKIAFLGPWATFTHQAAIKNFGSSGYFIPVTSPREVLTEVESGRVDFGVVPVENSNEGSVNMTLDMLVETELKICAEISLKIEQCFLVKDRKSKILRIYSHEHALAQCRNWTLRNYPEAELIPVSSTAEAAKKVVKEDFAAAIAGEASAKIYDLYILHKGIQDSRENFTRFFVIGKILTKASGKDKTSLVFTVKDKVGELCNILGIFNRNGVNLAKIESRPTKKKAWEYMFFVDLRGHVEDENIVKTIESLKRSCVFVKSLGSYQKA</sequence>
<feature type="domain" description="Prephenate dehydratase" evidence="22">
    <location>
        <begin position="94"/>
        <end position="268"/>
    </location>
</feature>
<dbReference type="AlphaFoldDB" id="B1B5B7"/>
<evidence type="ECO:0000256" key="2">
    <source>
        <dbReference type="ARBA" id="ARBA00002364"/>
    </source>
</evidence>
<protein>
    <recommendedName>
        <fullName evidence="8">Bifunctional chorismate mutase/prephenate dehydratase</fullName>
        <ecNumber evidence="7">4.2.1.51</ecNumber>
        <ecNumber evidence="6">5.4.99.5</ecNumber>
    </recommendedName>
    <alternativeName>
        <fullName evidence="17">Chorismate mutase-prephenate dehydratase</fullName>
    </alternativeName>
    <alternativeName>
        <fullName evidence="16">p-protein</fullName>
    </alternativeName>
</protein>
<evidence type="ECO:0000256" key="9">
    <source>
        <dbReference type="ARBA" id="ARBA00022490"/>
    </source>
</evidence>
<evidence type="ECO:0000256" key="5">
    <source>
        <dbReference type="ARBA" id="ARBA00004817"/>
    </source>
</evidence>
<evidence type="ECO:0000256" key="16">
    <source>
        <dbReference type="ARBA" id="ARBA00031175"/>
    </source>
</evidence>
<dbReference type="PANTHER" id="PTHR21022">
    <property type="entry name" value="PREPHENATE DEHYDRATASE P PROTEIN"/>
    <property type="match status" value="1"/>
</dbReference>
<dbReference type="SUPFAM" id="SSF53850">
    <property type="entry name" value="Periplasmic binding protein-like II"/>
    <property type="match status" value="1"/>
</dbReference>
<evidence type="ECO:0000256" key="1">
    <source>
        <dbReference type="ARBA" id="ARBA00000824"/>
    </source>
</evidence>
<dbReference type="GO" id="GO:0005737">
    <property type="term" value="C:cytoplasm"/>
    <property type="evidence" value="ECO:0007669"/>
    <property type="project" value="UniProtKB-SubCell"/>
</dbReference>
<dbReference type="SUPFAM" id="SSF48600">
    <property type="entry name" value="Chorismate mutase II"/>
    <property type="match status" value="1"/>
</dbReference>
<dbReference type="Gene3D" id="3.40.190.10">
    <property type="entry name" value="Periplasmic binding protein-like II"/>
    <property type="match status" value="2"/>
</dbReference>
<comment type="subcellular location">
    <subcellularLocation>
        <location evidence="3">Cytoplasm</location>
    </subcellularLocation>
</comment>
<dbReference type="UniPathway" id="UPA00121">
    <property type="reaction ID" value="UER00345"/>
</dbReference>
<evidence type="ECO:0000256" key="3">
    <source>
        <dbReference type="ARBA" id="ARBA00004496"/>
    </source>
</evidence>
<name>B1B5B7_9BACT</name>
<dbReference type="GO" id="GO:0009094">
    <property type="term" value="P:L-phenylalanine biosynthetic process"/>
    <property type="evidence" value="ECO:0007669"/>
    <property type="project" value="UniProtKB-UniPathway"/>
</dbReference>
<keyword evidence="12" id="KW-0584">Phenylalanine biosynthesis</keyword>
<dbReference type="PIRSF" id="PIRSF001500">
    <property type="entry name" value="Chor_mut_pdt_Ppr"/>
    <property type="match status" value="1"/>
</dbReference>
<dbReference type="Pfam" id="PF01842">
    <property type="entry name" value="ACT"/>
    <property type="match status" value="1"/>
</dbReference>
<dbReference type="UniPathway" id="UPA00120">
    <property type="reaction ID" value="UER00203"/>
</dbReference>
<keyword evidence="13" id="KW-0413">Isomerase</keyword>
<proteinExistence type="predicted"/>
<dbReference type="InterPro" id="IPR045865">
    <property type="entry name" value="ACT-like_dom_sf"/>
</dbReference>
<feature type="domain" description="Chorismate mutase" evidence="21">
    <location>
        <begin position="1"/>
        <end position="94"/>
    </location>
</feature>
<accession>B1B5B7</accession>
<dbReference type="PROSITE" id="PS51671">
    <property type="entry name" value="ACT"/>
    <property type="match status" value="1"/>
</dbReference>
<evidence type="ECO:0000259" key="23">
    <source>
        <dbReference type="PROSITE" id="PS51671"/>
    </source>
</evidence>
<gene>
    <name evidence="24" type="primary">pheA</name>
</gene>
<dbReference type="GO" id="GO:0004106">
    <property type="term" value="F:chorismate mutase activity"/>
    <property type="evidence" value="ECO:0007669"/>
    <property type="project" value="UniProtKB-EC"/>
</dbReference>
<comment type="pathway">
    <text evidence="4">Amino-acid biosynthesis; L-phenylalanine biosynthesis; phenylpyruvate from prephenate: step 1/1.</text>
</comment>
<comment type="catalytic activity">
    <reaction evidence="18">
        <text>prephenate + H(+) = 3-phenylpyruvate + CO2 + H2O</text>
        <dbReference type="Rhea" id="RHEA:21648"/>
        <dbReference type="ChEBI" id="CHEBI:15377"/>
        <dbReference type="ChEBI" id="CHEBI:15378"/>
        <dbReference type="ChEBI" id="CHEBI:16526"/>
        <dbReference type="ChEBI" id="CHEBI:18005"/>
        <dbReference type="ChEBI" id="CHEBI:29934"/>
        <dbReference type="EC" id="4.2.1.51"/>
    </reaction>
</comment>
<evidence type="ECO:0000256" key="14">
    <source>
        <dbReference type="ARBA" id="ARBA00023239"/>
    </source>
</evidence>
<evidence type="ECO:0000256" key="10">
    <source>
        <dbReference type="ARBA" id="ARBA00022605"/>
    </source>
</evidence>
<keyword evidence="9" id="KW-0963">Cytoplasm</keyword>
<dbReference type="FunFam" id="3.30.70.260:FF:000012">
    <property type="entry name" value="Prephenate dehydratase"/>
    <property type="match status" value="1"/>
</dbReference>
<keyword evidence="20" id="KW-0175">Coiled coil</keyword>
<dbReference type="PANTHER" id="PTHR21022:SF19">
    <property type="entry name" value="PREPHENATE DEHYDRATASE-RELATED"/>
    <property type="match status" value="1"/>
</dbReference>
<reference evidence="24" key="1">
    <citation type="journal article" date="2008" name="Proc. Natl. Acad. Sci. U.S.A.">
        <title>Complete genome of the uncultured termite group 1 bacteria in a single host protist cell.</title>
        <authorList>
            <person name="Hongoh Y."/>
            <person name="Sharma V.K."/>
            <person name="Prakash T."/>
            <person name="Noda S."/>
            <person name="Taylor T.D."/>
            <person name="Kudo T."/>
            <person name="Sakaki Y."/>
            <person name="Toyoda A."/>
            <person name="Hattori M."/>
            <person name="Ohkuma M."/>
        </authorList>
    </citation>
    <scope>NUCLEOTIDE SEQUENCE</scope>
</reference>
<keyword evidence="15" id="KW-0511">Multifunctional enzyme</keyword>
<feature type="coiled-coil region" evidence="20">
    <location>
        <begin position="7"/>
        <end position="34"/>
    </location>
</feature>
<dbReference type="InterPro" id="IPR002912">
    <property type="entry name" value="ACT_dom"/>
</dbReference>
<keyword evidence="14" id="KW-0456">Lyase</keyword>
<dbReference type="InterPro" id="IPR036979">
    <property type="entry name" value="CM_dom_sf"/>
</dbReference>
<keyword evidence="10" id="KW-0028">Amino-acid biosynthesis</keyword>
<organism evidence="24">
    <name type="scientific">uncultured Termite group 1 bacterium</name>
    <dbReference type="NCBI Taxonomy" id="167965"/>
    <lineage>
        <taxon>Bacteria</taxon>
        <taxon>Pseudomonadati</taxon>
        <taxon>Elusimicrobiota</taxon>
        <taxon>environmental samples</taxon>
    </lineage>
</organism>
<evidence type="ECO:0000256" key="20">
    <source>
        <dbReference type="SAM" id="Coils"/>
    </source>
</evidence>
<dbReference type="PROSITE" id="PS51168">
    <property type="entry name" value="CHORISMATE_MUT_2"/>
    <property type="match status" value="1"/>
</dbReference>
<evidence type="ECO:0000256" key="6">
    <source>
        <dbReference type="ARBA" id="ARBA00012404"/>
    </source>
</evidence>
<evidence type="ECO:0000259" key="21">
    <source>
        <dbReference type="PROSITE" id="PS51168"/>
    </source>
</evidence>
<dbReference type="InterPro" id="IPR001086">
    <property type="entry name" value="Preph_deHydtase"/>
</dbReference>
<dbReference type="FunFam" id="3.40.190.10:FF:000029">
    <property type="entry name" value="Chorismate mutase/Prephenate dehydratase"/>
    <property type="match status" value="1"/>
</dbReference>
<dbReference type="EC" id="4.2.1.51" evidence="7"/>
<dbReference type="EMBL" id="AB360902">
    <property type="protein sequence ID" value="BAG13460.1"/>
    <property type="molecule type" value="Genomic_DNA"/>
</dbReference>
<evidence type="ECO:0000313" key="24">
    <source>
        <dbReference type="EMBL" id="BAG13460.1"/>
    </source>
</evidence>
<comment type="function">
    <text evidence="2">Catalyzes the Claisen rearrangement of chorismate to prephenate and the decarboxylation/dehydration of prephenate to phenylpyruvate.</text>
</comment>
<dbReference type="SMART" id="SM00830">
    <property type="entry name" value="CM_2"/>
    <property type="match status" value="1"/>
</dbReference>
<evidence type="ECO:0000256" key="17">
    <source>
        <dbReference type="ARBA" id="ARBA00031520"/>
    </source>
</evidence>
<feature type="site" description="Essential for prephenate dehydratase activity" evidence="19">
    <location>
        <position position="261"/>
    </location>
</feature>
<dbReference type="EMBL" id="AB360904">
    <property type="protein sequence ID" value="BAG13469.1"/>
    <property type="molecule type" value="Genomic_DNA"/>
</dbReference>
<dbReference type="CDD" id="cd04905">
    <property type="entry name" value="ACT_CM-PDT"/>
    <property type="match status" value="1"/>
</dbReference>